<dbReference type="InterPro" id="IPR000212">
    <property type="entry name" value="DNA_helicase_UvrD/REP"/>
</dbReference>
<proteinExistence type="inferred from homology"/>
<dbReference type="PANTHER" id="PTHR11070">
    <property type="entry name" value="UVRD / RECB / PCRA DNA HELICASE FAMILY MEMBER"/>
    <property type="match status" value="1"/>
</dbReference>
<feature type="binding site" evidence="11">
    <location>
        <begin position="26"/>
        <end position="33"/>
    </location>
    <ligand>
        <name>ATP</name>
        <dbReference type="ChEBI" id="CHEBI:30616"/>
    </ligand>
</feature>
<organism evidence="15 16">
    <name type="scientific">Breznakia pachnodae</name>
    <dbReference type="NCBI Taxonomy" id="265178"/>
    <lineage>
        <taxon>Bacteria</taxon>
        <taxon>Bacillati</taxon>
        <taxon>Bacillota</taxon>
        <taxon>Erysipelotrichia</taxon>
        <taxon>Erysipelotrichales</taxon>
        <taxon>Erysipelotrichaceae</taxon>
        <taxon>Breznakia</taxon>
    </lineage>
</organism>
<feature type="domain" description="UvrD-like helicase C-terminal" evidence="14">
    <location>
        <begin position="285"/>
        <end position="555"/>
    </location>
</feature>
<dbReference type="InterPro" id="IPR014017">
    <property type="entry name" value="DNA_helicase_UvrD-like_C"/>
</dbReference>
<evidence type="ECO:0000313" key="15">
    <source>
        <dbReference type="EMBL" id="MDQ0362793.1"/>
    </source>
</evidence>
<dbReference type="Gene3D" id="1.10.10.160">
    <property type="match status" value="1"/>
</dbReference>
<evidence type="ECO:0000256" key="3">
    <source>
        <dbReference type="ARBA" id="ARBA00022801"/>
    </source>
</evidence>
<dbReference type="Gene3D" id="3.40.50.300">
    <property type="entry name" value="P-loop containing nucleotide triphosphate hydrolases"/>
    <property type="match status" value="2"/>
</dbReference>
<dbReference type="GO" id="GO:0003678">
    <property type="term" value="F:DNA helicase activity"/>
    <property type="evidence" value="ECO:0007669"/>
    <property type="project" value="UniProtKB-EC"/>
</dbReference>
<feature type="region of interest" description="Disordered" evidence="12">
    <location>
        <begin position="641"/>
        <end position="677"/>
    </location>
</feature>
<evidence type="ECO:0000256" key="12">
    <source>
        <dbReference type="SAM" id="MobiDB-lite"/>
    </source>
</evidence>
<evidence type="ECO:0000256" key="8">
    <source>
        <dbReference type="ARBA" id="ARBA00034617"/>
    </source>
</evidence>
<dbReference type="PROSITE" id="PS51217">
    <property type="entry name" value="UVRD_HELICASE_CTER"/>
    <property type="match status" value="1"/>
</dbReference>
<gene>
    <name evidence="15" type="ORF">J2S15_003554</name>
</gene>
<dbReference type="EMBL" id="JAUSUR010000008">
    <property type="protein sequence ID" value="MDQ0362793.1"/>
    <property type="molecule type" value="Genomic_DNA"/>
</dbReference>
<keyword evidence="16" id="KW-1185">Reference proteome</keyword>
<evidence type="ECO:0000256" key="11">
    <source>
        <dbReference type="PROSITE-ProRule" id="PRU00560"/>
    </source>
</evidence>
<evidence type="ECO:0000259" key="13">
    <source>
        <dbReference type="PROSITE" id="PS51198"/>
    </source>
</evidence>
<evidence type="ECO:0000259" key="14">
    <source>
        <dbReference type="PROSITE" id="PS51217"/>
    </source>
</evidence>
<evidence type="ECO:0000313" key="16">
    <source>
        <dbReference type="Proteomes" id="UP001230220"/>
    </source>
</evidence>
<dbReference type="InterPro" id="IPR027417">
    <property type="entry name" value="P-loop_NTPase"/>
</dbReference>
<sequence>MNLLDGLNEKQKEAVITTDRHLRVVAGAGSGKTRVITTRIAYLIEELGIAPYRILAITFTNKAANEMKVRVENILQVNRSGVMISTIHSLCVRILREEIRHFNYPQNFVILDSDDQKSILREIYKKLNVEIKTLSYAQALGYISNNKCAFIPAQKALDMVSYEFEKLMANVYLEYEKKLNDMQALDFDDLLIFVYRLFKENAEVREKWQDRYDYIHVDEFQDVDEIQYGIIKNITSPTAFLCVVGDPDQTIYTWRGAKVDIIMNFEKDFKGCESIILNENYRSTKSILQGTNTLIKHNQNRVDKDLFTNNEEDSKICFYESQDERYEALWIARKIVDLKAEGVPLHEIAILYRSNYLSRNLEKVLLDAHIPYRIYGGIKFFERAEIKDALSYLRLMITDSRSMSELAVKRILNVPKRGAGPKTMETLDLLAQANQEDYFDVLCNHAVAKGKTQKSIDEFVTLIQKYRIEQKEYAISIVLRKLLEDSGYFKMLEVANETERMENINELIHDIESYEENNPEGSLDDYLQMIALYTDTQDEEFNDSLQLMSVHAAKGLEFDCVFVYSVCEGIFPNERSVNEGGRHALEEERRLAYVAFTRAKKRLFLTSSAGYSYVTQRMKSASRFIKELGDDVLNKEGEVFTSYSEKPKSQSTQSRNVGGDGSTKMQMPTSKKKGSIRKGDLVTHEAFGDGVVISLKDGVATIAFDKRFGIKKLSATHRMISKK</sequence>
<dbReference type="GO" id="GO:0016787">
    <property type="term" value="F:hydrolase activity"/>
    <property type="evidence" value="ECO:0007669"/>
    <property type="project" value="UniProtKB-KW"/>
</dbReference>
<keyword evidence="4 11" id="KW-0347">Helicase</keyword>
<comment type="caution">
    <text evidence="15">The sequence shown here is derived from an EMBL/GenBank/DDBJ whole genome shotgun (WGS) entry which is preliminary data.</text>
</comment>
<evidence type="ECO:0000256" key="1">
    <source>
        <dbReference type="ARBA" id="ARBA00009922"/>
    </source>
</evidence>
<dbReference type="CDD" id="cd17932">
    <property type="entry name" value="DEXQc_UvrD"/>
    <property type="match status" value="1"/>
</dbReference>
<dbReference type="InterPro" id="IPR013986">
    <property type="entry name" value="DExx_box_DNA_helicase_dom_sf"/>
</dbReference>
<dbReference type="Pfam" id="PF00580">
    <property type="entry name" value="UvrD-helicase"/>
    <property type="match status" value="1"/>
</dbReference>
<keyword evidence="7" id="KW-0413">Isomerase</keyword>
<reference evidence="15 16" key="1">
    <citation type="submission" date="2023-07" db="EMBL/GenBank/DDBJ databases">
        <title>Genomic Encyclopedia of Type Strains, Phase IV (KMG-IV): sequencing the most valuable type-strain genomes for metagenomic binning, comparative biology and taxonomic classification.</title>
        <authorList>
            <person name="Goeker M."/>
        </authorList>
    </citation>
    <scope>NUCLEOTIDE SEQUENCE [LARGE SCALE GENOMIC DNA]</scope>
    <source>
        <strain evidence="15 16">DSM 16784</strain>
    </source>
</reference>
<keyword evidence="2 11" id="KW-0547">Nucleotide-binding</keyword>
<feature type="compositionally biased region" description="Polar residues" evidence="12">
    <location>
        <begin position="641"/>
        <end position="656"/>
    </location>
</feature>
<evidence type="ECO:0000256" key="7">
    <source>
        <dbReference type="ARBA" id="ARBA00023235"/>
    </source>
</evidence>
<comment type="catalytic activity">
    <reaction evidence="8">
        <text>Couples ATP hydrolysis with the unwinding of duplex DNA by translocating in the 3'-5' direction.</text>
        <dbReference type="EC" id="5.6.2.4"/>
    </reaction>
</comment>
<dbReference type="SUPFAM" id="SSF52540">
    <property type="entry name" value="P-loop containing nucleoside triphosphate hydrolases"/>
    <property type="match status" value="1"/>
</dbReference>
<dbReference type="Pfam" id="PF13361">
    <property type="entry name" value="UvrD_C"/>
    <property type="match status" value="1"/>
</dbReference>
<name>A0ABU0E7A3_9FIRM</name>
<protein>
    <recommendedName>
        <fullName evidence="9">DNA 3'-5' helicase</fullName>
        <ecNumber evidence="9">5.6.2.4</ecNumber>
    </recommendedName>
</protein>
<evidence type="ECO:0000256" key="2">
    <source>
        <dbReference type="ARBA" id="ARBA00022741"/>
    </source>
</evidence>
<evidence type="ECO:0000256" key="10">
    <source>
        <dbReference type="ARBA" id="ARBA00048988"/>
    </source>
</evidence>
<dbReference type="InterPro" id="IPR014016">
    <property type="entry name" value="UvrD-like_ATP-bd"/>
</dbReference>
<evidence type="ECO:0000256" key="5">
    <source>
        <dbReference type="ARBA" id="ARBA00022840"/>
    </source>
</evidence>
<dbReference type="CDD" id="cd18807">
    <property type="entry name" value="SF1_C_UvrD"/>
    <property type="match status" value="1"/>
</dbReference>
<evidence type="ECO:0000256" key="6">
    <source>
        <dbReference type="ARBA" id="ARBA00023125"/>
    </source>
</evidence>
<evidence type="ECO:0000256" key="9">
    <source>
        <dbReference type="ARBA" id="ARBA00034808"/>
    </source>
</evidence>
<comment type="similarity">
    <text evidence="1">Belongs to the helicase family. UvrD subfamily.</text>
</comment>
<dbReference type="Gene3D" id="1.10.486.10">
    <property type="entry name" value="PCRA, domain 4"/>
    <property type="match status" value="1"/>
</dbReference>
<keyword evidence="3 11" id="KW-0378">Hydrolase</keyword>
<dbReference type="Proteomes" id="UP001230220">
    <property type="component" value="Unassembled WGS sequence"/>
</dbReference>
<dbReference type="PANTHER" id="PTHR11070:SF2">
    <property type="entry name" value="ATP-DEPENDENT DNA HELICASE SRS2"/>
    <property type="match status" value="1"/>
</dbReference>
<keyword evidence="6" id="KW-0238">DNA-binding</keyword>
<keyword evidence="5 11" id="KW-0067">ATP-binding</keyword>
<evidence type="ECO:0000256" key="4">
    <source>
        <dbReference type="ARBA" id="ARBA00022806"/>
    </source>
</evidence>
<dbReference type="PROSITE" id="PS51198">
    <property type="entry name" value="UVRD_HELICASE_ATP_BIND"/>
    <property type="match status" value="1"/>
</dbReference>
<feature type="domain" description="UvrD-like helicase ATP-binding" evidence="13">
    <location>
        <begin position="5"/>
        <end position="284"/>
    </location>
</feature>
<dbReference type="EC" id="5.6.2.4" evidence="9"/>
<accession>A0ABU0E7A3</accession>
<comment type="catalytic activity">
    <reaction evidence="10">
        <text>ATP + H2O = ADP + phosphate + H(+)</text>
        <dbReference type="Rhea" id="RHEA:13065"/>
        <dbReference type="ChEBI" id="CHEBI:15377"/>
        <dbReference type="ChEBI" id="CHEBI:15378"/>
        <dbReference type="ChEBI" id="CHEBI:30616"/>
        <dbReference type="ChEBI" id="CHEBI:43474"/>
        <dbReference type="ChEBI" id="CHEBI:456216"/>
        <dbReference type="EC" id="5.6.2.4"/>
    </reaction>
</comment>